<comment type="catalytic activity">
    <reaction evidence="1">
        <text>D-glucarate = 5-dehydro-4-deoxy-D-glucarate + H2O</text>
        <dbReference type="Rhea" id="RHEA:14573"/>
        <dbReference type="ChEBI" id="CHEBI:15377"/>
        <dbReference type="ChEBI" id="CHEBI:30612"/>
        <dbReference type="ChEBI" id="CHEBI:42819"/>
        <dbReference type="EC" id="4.2.1.40"/>
    </reaction>
</comment>
<comment type="caution">
    <text evidence="5">The sequence shown here is derived from an EMBL/GenBank/DDBJ whole genome shotgun (WGS) entry which is preliminary data.</text>
</comment>
<dbReference type="InterPro" id="IPR013341">
    <property type="entry name" value="Mandelate_racemase_N_dom"/>
</dbReference>
<dbReference type="PANTHER" id="PTHR48080">
    <property type="entry name" value="D-GALACTONATE DEHYDRATASE-RELATED"/>
    <property type="match status" value="1"/>
</dbReference>
<dbReference type="SUPFAM" id="SSF54826">
    <property type="entry name" value="Enolase N-terminal domain-like"/>
    <property type="match status" value="1"/>
</dbReference>
<protein>
    <recommendedName>
        <fullName evidence="3">glucarate dehydratase</fullName>
        <ecNumber evidence="3">4.2.1.40</ecNumber>
    </recommendedName>
</protein>
<keyword evidence="6" id="KW-1185">Reference proteome</keyword>
<evidence type="ECO:0000256" key="2">
    <source>
        <dbReference type="ARBA" id="ARBA00005183"/>
    </source>
</evidence>
<accession>A0ABP8NLD9</accession>
<dbReference type="EC" id="4.2.1.40" evidence="3"/>
<reference evidence="6" key="1">
    <citation type="journal article" date="2019" name="Int. J. Syst. Evol. Microbiol.">
        <title>The Global Catalogue of Microorganisms (GCM) 10K type strain sequencing project: providing services to taxonomists for standard genome sequencing and annotation.</title>
        <authorList>
            <consortium name="The Broad Institute Genomics Platform"/>
            <consortium name="The Broad Institute Genome Sequencing Center for Infectious Disease"/>
            <person name="Wu L."/>
            <person name="Ma J."/>
        </authorList>
    </citation>
    <scope>NUCLEOTIDE SEQUENCE [LARGE SCALE GENOMIC DNA]</scope>
    <source>
        <strain evidence="6">JCM 17927</strain>
    </source>
</reference>
<gene>
    <name evidence="5" type="ORF">GCM10023189_51250</name>
</gene>
<dbReference type="EMBL" id="BAABHD010000082">
    <property type="protein sequence ID" value="GAA4467492.1"/>
    <property type="molecule type" value="Genomic_DNA"/>
</dbReference>
<dbReference type="RefSeq" id="WP_345248470.1">
    <property type="nucleotide sequence ID" value="NZ_BAABHD010000082.1"/>
</dbReference>
<dbReference type="PANTHER" id="PTHR48080:SF4">
    <property type="entry name" value="GLUCARATE DEHYDRATASE"/>
    <property type="match status" value="1"/>
</dbReference>
<dbReference type="SFLD" id="SFLDG00055">
    <property type="entry name" value="glucarate_dehydratase"/>
    <property type="match status" value="1"/>
</dbReference>
<dbReference type="Gene3D" id="3.30.390.10">
    <property type="entry name" value="Enolase-like, N-terminal domain"/>
    <property type="match status" value="1"/>
</dbReference>
<comment type="pathway">
    <text evidence="2">Carbohydrate acid metabolism; D-glucarate degradation; 2,5-dioxopentanoate from D-glucarate: step 1/2.</text>
</comment>
<dbReference type="InterPro" id="IPR029065">
    <property type="entry name" value="Enolase_C-like"/>
</dbReference>
<dbReference type="InterPro" id="IPR029017">
    <property type="entry name" value="Enolase-like_N"/>
</dbReference>
<dbReference type="InterPro" id="IPR013342">
    <property type="entry name" value="Mandelate_racemase_C"/>
</dbReference>
<dbReference type="InterPro" id="IPR036849">
    <property type="entry name" value="Enolase-like_C_sf"/>
</dbReference>
<evidence type="ECO:0000313" key="5">
    <source>
        <dbReference type="EMBL" id="GAA4467492.1"/>
    </source>
</evidence>
<evidence type="ECO:0000259" key="4">
    <source>
        <dbReference type="SMART" id="SM00922"/>
    </source>
</evidence>
<dbReference type="Proteomes" id="UP001501175">
    <property type="component" value="Unassembled WGS sequence"/>
</dbReference>
<proteinExistence type="predicted"/>
<sequence length="440" mass="48159">MPSPSLSAYKAGPRIKEIHITPIAIVDPPLLNAAGLHAPYALRTVVELVTEDNISGISEIPGNRSIDEALEASRALLIGRDVFQLNDIRQVLESNFGKETAAERGLTPWDQRKLVHIFSAIEVACLDIIGKVIGRPVVDLLGGRMRDRVPFSAYLFYKYEGAGGELGFGTDPKATDWAAGRQAAALDPAGIVAQAKAMCQEFGFQSIKLKGGVFEPQQEVDAMFALYDAFGPDVPLRIDPNALWEVETAIRYGRMMEPILEYLEDPVRGQANMAEVRRAVKTPLATNMCTTSFDDIPNSIVLGSEDIILSDHHFWGGLRASMTLAGICETFGRGLSMHSNSHLGISLAAMVHLGAALPQLPYALDTHYPWQSDEIITAGRFTFEDGAVAVPQEPGLGVELDRQALANLHQCYLSCGLTKRDDEIEMQKVQPGWTFQSVRW</sequence>
<feature type="domain" description="Mandelate racemase/muconate lactonizing enzyme C-terminal" evidence="4">
    <location>
        <begin position="188"/>
        <end position="283"/>
    </location>
</feature>
<dbReference type="Pfam" id="PF13378">
    <property type="entry name" value="MR_MLE_C"/>
    <property type="match status" value="1"/>
</dbReference>
<dbReference type="SMART" id="SM00922">
    <property type="entry name" value="MR_MLE"/>
    <property type="match status" value="1"/>
</dbReference>
<evidence type="ECO:0000313" key="6">
    <source>
        <dbReference type="Proteomes" id="UP001501175"/>
    </source>
</evidence>
<organism evidence="5 6">
    <name type="scientific">Nibrella saemangeumensis</name>
    <dbReference type="NCBI Taxonomy" id="1084526"/>
    <lineage>
        <taxon>Bacteria</taxon>
        <taxon>Pseudomonadati</taxon>
        <taxon>Bacteroidota</taxon>
        <taxon>Cytophagia</taxon>
        <taxon>Cytophagales</taxon>
        <taxon>Spirosomataceae</taxon>
        <taxon>Nibrella</taxon>
    </lineage>
</organism>
<name>A0ABP8NLD9_9BACT</name>
<evidence type="ECO:0000256" key="3">
    <source>
        <dbReference type="ARBA" id="ARBA00011973"/>
    </source>
</evidence>
<dbReference type="InterPro" id="IPR034593">
    <property type="entry name" value="DgoD-like"/>
</dbReference>
<dbReference type="Pfam" id="PF02746">
    <property type="entry name" value="MR_MLE_N"/>
    <property type="match status" value="1"/>
</dbReference>
<evidence type="ECO:0000256" key="1">
    <source>
        <dbReference type="ARBA" id="ARBA00001426"/>
    </source>
</evidence>
<dbReference type="Gene3D" id="3.20.20.120">
    <property type="entry name" value="Enolase-like C-terminal domain"/>
    <property type="match status" value="1"/>
</dbReference>
<dbReference type="SFLD" id="SFLDS00001">
    <property type="entry name" value="Enolase"/>
    <property type="match status" value="1"/>
</dbReference>
<dbReference type="SUPFAM" id="SSF51604">
    <property type="entry name" value="Enolase C-terminal domain-like"/>
    <property type="match status" value="1"/>
</dbReference>